<evidence type="ECO:0000256" key="2">
    <source>
        <dbReference type="ARBA" id="ARBA00022448"/>
    </source>
</evidence>
<dbReference type="Proteomes" id="UP000250086">
    <property type="component" value="Unassembled WGS sequence"/>
</dbReference>
<keyword evidence="4" id="KW-0653">Protein transport</keyword>
<name>A0A2X0V8K9_9GAMM</name>
<keyword evidence="6" id="KW-1185">Reference proteome</keyword>
<dbReference type="AlphaFoldDB" id="A0A2X0V8K9"/>
<comment type="subunit">
    <text evidence="1">Monomer.</text>
</comment>
<dbReference type="InterPro" id="IPR004564">
    <property type="entry name" value="OM_lipoprot_carrier_LolA-like"/>
</dbReference>
<dbReference type="CDD" id="cd16325">
    <property type="entry name" value="LolA"/>
    <property type="match status" value="1"/>
</dbReference>
<protein>
    <recommendedName>
        <fullName evidence="7">Lipoprotein chaperone</fullName>
    </recommendedName>
</protein>
<proteinExistence type="predicted"/>
<evidence type="ECO:0000256" key="1">
    <source>
        <dbReference type="ARBA" id="ARBA00011245"/>
    </source>
</evidence>
<dbReference type="EMBL" id="UAPV01000001">
    <property type="protein sequence ID" value="SPT69135.1"/>
    <property type="molecule type" value="Genomic_DNA"/>
</dbReference>
<keyword evidence="3" id="KW-0732">Signal</keyword>
<evidence type="ECO:0000313" key="5">
    <source>
        <dbReference type="EMBL" id="SPT69135.1"/>
    </source>
</evidence>
<gene>
    <name evidence="5" type="ORF">NCTC13093_00498</name>
</gene>
<dbReference type="InterPro" id="IPR029046">
    <property type="entry name" value="LolA/LolB/LppX"/>
</dbReference>
<dbReference type="Gene3D" id="2.50.20.10">
    <property type="entry name" value="Lipoprotein localisation LolA/LolB/LppX"/>
    <property type="match status" value="1"/>
</dbReference>
<keyword evidence="2" id="KW-0813">Transport</keyword>
<evidence type="ECO:0000313" key="6">
    <source>
        <dbReference type="Proteomes" id="UP000250086"/>
    </source>
</evidence>
<dbReference type="OrthoDB" id="5700849at2"/>
<dbReference type="GO" id="GO:0015031">
    <property type="term" value="P:protein transport"/>
    <property type="evidence" value="ECO:0007669"/>
    <property type="project" value="UniProtKB-KW"/>
</dbReference>
<dbReference type="RefSeq" id="WP_113743319.1">
    <property type="nucleotide sequence ID" value="NZ_UAPU01000007.1"/>
</dbReference>
<sequence>MSYILRLLTVLYLILFALPSFALTMDEISTKFRSQKIVHSEFIMTKHIASISKPLVSKGTMLASLQHGIVWAQSVPFAMRFIMQNDKMVQIVNNNKPVVITAKSSPQMFHFNSLLQSLFVADKAVIEKNFAVDFKSEGKSFSIDLKPLISPLDKVFSKIVIHGSDFIDSIRLEDTQGDSTEVKFVNQKSLDSLKGYDELFNY</sequence>
<evidence type="ECO:0000256" key="3">
    <source>
        <dbReference type="ARBA" id="ARBA00022729"/>
    </source>
</evidence>
<organism evidence="5 6">
    <name type="scientific">Anaerobiospirillum thomasii</name>
    <dbReference type="NCBI Taxonomy" id="179995"/>
    <lineage>
        <taxon>Bacteria</taxon>
        <taxon>Pseudomonadati</taxon>
        <taxon>Pseudomonadota</taxon>
        <taxon>Gammaproteobacteria</taxon>
        <taxon>Aeromonadales</taxon>
        <taxon>Succinivibrionaceae</taxon>
        <taxon>Anaerobiospirillum</taxon>
    </lineage>
</organism>
<dbReference type="Pfam" id="PF19574">
    <property type="entry name" value="LolA_3"/>
    <property type="match status" value="1"/>
</dbReference>
<reference evidence="5 6" key="1">
    <citation type="submission" date="2018-06" db="EMBL/GenBank/DDBJ databases">
        <authorList>
            <consortium name="Pathogen Informatics"/>
            <person name="Doyle S."/>
        </authorList>
    </citation>
    <scope>NUCLEOTIDE SEQUENCE [LARGE SCALE GENOMIC DNA]</scope>
    <source>
        <strain evidence="5 6">NCTC13093</strain>
    </source>
</reference>
<evidence type="ECO:0008006" key="7">
    <source>
        <dbReference type="Google" id="ProtNLM"/>
    </source>
</evidence>
<dbReference type="SUPFAM" id="SSF89392">
    <property type="entry name" value="Prokaryotic lipoproteins and lipoprotein localization factors"/>
    <property type="match status" value="1"/>
</dbReference>
<evidence type="ECO:0000256" key="4">
    <source>
        <dbReference type="ARBA" id="ARBA00022927"/>
    </source>
</evidence>
<accession>A0A2X0V8K9</accession>